<proteinExistence type="predicted"/>
<comment type="caution">
    <text evidence="1">The sequence shown here is derived from an EMBL/GenBank/DDBJ whole genome shotgun (WGS) entry which is preliminary data.</text>
</comment>
<dbReference type="AlphaFoldDB" id="A0AAV7MLY4"/>
<name>A0AAV7MLY4_PLEWA</name>
<reference evidence="1" key="1">
    <citation type="journal article" date="2022" name="bioRxiv">
        <title>Sequencing and chromosome-scale assembly of the giantPleurodeles waltlgenome.</title>
        <authorList>
            <person name="Brown T."/>
            <person name="Elewa A."/>
            <person name="Iarovenko S."/>
            <person name="Subramanian E."/>
            <person name="Araus A.J."/>
            <person name="Petzold A."/>
            <person name="Susuki M."/>
            <person name="Suzuki K.-i.T."/>
            <person name="Hayashi T."/>
            <person name="Toyoda A."/>
            <person name="Oliveira C."/>
            <person name="Osipova E."/>
            <person name="Leigh N.D."/>
            <person name="Simon A."/>
            <person name="Yun M.H."/>
        </authorList>
    </citation>
    <scope>NUCLEOTIDE SEQUENCE</scope>
    <source>
        <strain evidence="1">20211129_DDA</strain>
        <tissue evidence="1">Liver</tissue>
    </source>
</reference>
<accession>A0AAV7MLY4</accession>
<sequence length="197" mass="21808">MQFTLGIHGPSKKRGLARFYFRFGDDPVISGRYFHHLLNLRNVRGEGAARRYQRGAAGALSARWLRAPAHPDWISLSITPCRSHCLMILGKCQRDQSNFLANCVLSPLNAVHGTVSLPHLTITGARPARDGSLGPVCAVDGRQRETLGAPGGLCDASPRSGYLKWPPLWHTRCPSLPWPLRRHEARFIAESCSRPVL</sequence>
<dbReference type="EMBL" id="JANPWB010000013">
    <property type="protein sequence ID" value="KAJ1103397.1"/>
    <property type="molecule type" value="Genomic_DNA"/>
</dbReference>
<organism evidence="1 2">
    <name type="scientific">Pleurodeles waltl</name>
    <name type="common">Iberian ribbed newt</name>
    <dbReference type="NCBI Taxonomy" id="8319"/>
    <lineage>
        <taxon>Eukaryota</taxon>
        <taxon>Metazoa</taxon>
        <taxon>Chordata</taxon>
        <taxon>Craniata</taxon>
        <taxon>Vertebrata</taxon>
        <taxon>Euteleostomi</taxon>
        <taxon>Amphibia</taxon>
        <taxon>Batrachia</taxon>
        <taxon>Caudata</taxon>
        <taxon>Salamandroidea</taxon>
        <taxon>Salamandridae</taxon>
        <taxon>Pleurodelinae</taxon>
        <taxon>Pleurodeles</taxon>
    </lineage>
</organism>
<dbReference type="Proteomes" id="UP001066276">
    <property type="component" value="Chromosome 9"/>
</dbReference>
<protein>
    <submittedName>
        <fullName evidence="1">Uncharacterized protein</fullName>
    </submittedName>
</protein>
<evidence type="ECO:0000313" key="2">
    <source>
        <dbReference type="Proteomes" id="UP001066276"/>
    </source>
</evidence>
<keyword evidence="2" id="KW-1185">Reference proteome</keyword>
<gene>
    <name evidence="1" type="ORF">NDU88_000821</name>
</gene>
<evidence type="ECO:0000313" key="1">
    <source>
        <dbReference type="EMBL" id="KAJ1103397.1"/>
    </source>
</evidence>